<dbReference type="GO" id="GO:0016020">
    <property type="term" value="C:membrane"/>
    <property type="evidence" value="ECO:0007669"/>
    <property type="project" value="InterPro"/>
</dbReference>
<dbReference type="GO" id="GO:0005509">
    <property type="term" value="F:calcium ion binding"/>
    <property type="evidence" value="ECO:0007669"/>
    <property type="project" value="InterPro"/>
</dbReference>
<evidence type="ECO:0000313" key="15">
    <source>
        <dbReference type="EMBL" id="KAF9584648.1"/>
    </source>
</evidence>
<dbReference type="GO" id="GO:0004571">
    <property type="term" value="F:mannosyl-oligosaccharide 1,2-alpha-mannosidase activity"/>
    <property type="evidence" value="ECO:0007669"/>
    <property type="project" value="UniProtKB-EC"/>
</dbReference>
<evidence type="ECO:0000256" key="3">
    <source>
        <dbReference type="ARBA" id="ARBA00007658"/>
    </source>
</evidence>
<dbReference type="InterPro" id="IPR012341">
    <property type="entry name" value="6hp_glycosidase-like_sf"/>
</dbReference>
<dbReference type="OrthoDB" id="10058185at2759"/>
<comment type="pathway">
    <text evidence="2">Protein modification; protein glycosylation.</text>
</comment>
<evidence type="ECO:0000256" key="9">
    <source>
        <dbReference type="ARBA" id="ARBA00048605"/>
    </source>
</evidence>
<evidence type="ECO:0000256" key="11">
    <source>
        <dbReference type="PIRSR" id="PIRSR601382-3"/>
    </source>
</evidence>
<keyword evidence="6 10" id="KW-0106">Calcium</keyword>
<evidence type="ECO:0000259" key="14">
    <source>
        <dbReference type="Pfam" id="PF01073"/>
    </source>
</evidence>
<accession>A0A9P6KH27</accession>
<evidence type="ECO:0000256" key="10">
    <source>
        <dbReference type="PIRSR" id="PIRSR601382-2"/>
    </source>
</evidence>
<keyword evidence="4 10" id="KW-0479">Metal-binding</keyword>
<evidence type="ECO:0000313" key="16">
    <source>
        <dbReference type="Proteomes" id="UP000780801"/>
    </source>
</evidence>
<evidence type="ECO:0000256" key="1">
    <source>
        <dbReference type="ARBA" id="ARBA00001913"/>
    </source>
</evidence>
<comment type="catalytic activity">
    <reaction evidence="9">
        <text>N(4)-(alpha-D-Man-(1-&gt;2)-alpha-D-Man-(1-&gt;2)-alpha-D-Man-(1-&gt;3)-[alpha-D-Man-(1-&gt;2)-alpha-D-Man-(1-&gt;3)-[alpha-D-Man-(1-&gt;2)-alpha-D-Man-(1-&gt;6)]-alpha-D-Man-(1-&gt;6)]-beta-D-Man-(1-&gt;4)-beta-D-GlcNAc-(1-&gt;4)-beta-D-GlcNAc)-L-asparaginyl-[protein] (N-glucan mannose isomer 9A1,2,3B1,2,3) + 4 H2O = N(4)-(alpha-D-Man-(1-&gt;3)-[alpha-D-Man-(1-&gt;3)-[alpha-D-Man-(1-&gt;6)]-alpha-D-Man-(1-&gt;6)]-beta-D-Man-(1-&gt;4)-beta-D-GlcNAc-(1-&gt;4)-beta-D-GlcNAc)-L-asparaginyl-[protein] (N-glucan mannose isomer 5A1,2) + 4 beta-D-mannose</text>
        <dbReference type="Rhea" id="RHEA:56008"/>
        <dbReference type="Rhea" id="RHEA-COMP:14356"/>
        <dbReference type="Rhea" id="RHEA-COMP:14367"/>
        <dbReference type="ChEBI" id="CHEBI:15377"/>
        <dbReference type="ChEBI" id="CHEBI:28563"/>
        <dbReference type="ChEBI" id="CHEBI:59087"/>
        <dbReference type="ChEBI" id="CHEBI:139493"/>
        <dbReference type="EC" id="3.2.1.113"/>
    </reaction>
</comment>
<dbReference type="SUPFAM" id="SSF48225">
    <property type="entry name" value="Seven-hairpin glycosidases"/>
    <property type="match status" value="1"/>
</dbReference>
<dbReference type="GO" id="GO:0005783">
    <property type="term" value="C:endoplasmic reticulum"/>
    <property type="evidence" value="ECO:0007669"/>
    <property type="project" value="TreeGrafter"/>
</dbReference>
<keyword evidence="16" id="KW-1185">Reference proteome</keyword>
<evidence type="ECO:0000256" key="4">
    <source>
        <dbReference type="ARBA" id="ARBA00022723"/>
    </source>
</evidence>
<keyword evidence="13" id="KW-1133">Transmembrane helix</keyword>
<gene>
    <name evidence="15" type="primary">ERG26</name>
    <name evidence="15" type="ORF">BGW38_005734</name>
</gene>
<comment type="catalytic activity">
    <reaction evidence="8">
        <text>N(4)-(alpha-D-Man-(1-&gt;2)-alpha-D-Man-(1-&gt;2)-alpha-D-Man-(1-&gt;3)-[alpha-D-Man-(1-&gt;3)-[alpha-D-Man-(1-&gt;2)-alpha-D-Man-(1-&gt;6)]-alpha-D-Man-(1-&gt;6)]-beta-D-Man-(1-&gt;4)-beta-D-GlcNAc-(1-&gt;4)-beta-D-GlcNAc)-L-asparaginyl-[protein] (N-glucan mannose isomer 8A1,2,3B1,3) + 3 H2O = N(4)-(alpha-D-Man-(1-&gt;3)-[alpha-D-Man-(1-&gt;3)-[alpha-D-Man-(1-&gt;6)]-alpha-D-Man-(1-&gt;6)]-beta-D-Man-(1-&gt;4)-beta-D-GlcNAc-(1-&gt;4)-beta-D-GlcNAc)-L-asparaginyl-[protein] (N-glucan mannose isomer 5A1,2) + 3 beta-D-mannose</text>
        <dbReference type="Rhea" id="RHEA:56028"/>
        <dbReference type="Rhea" id="RHEA-COMP:14358"/>
        <dbReference type="Rhea" id="RHEA-COMP:14367"/>
        <dbReference type="ChEBI" id="CHEBI:15377"/>
        <dbReference type="ChEBI" id="CHEBI:28563"/>
        <dbReference type="ChEBI" id="CHEBI:59087"/>
        <dbReference type="ChEBI" id="CHEBI:60628"/>
        <dbReference type="EC" id="3.2.1.113"/>
    </reaction>
</comment>
<feature type="transmembrane region" description="Helical" evidence="13">
    <location>
        <begin position="363"/>
        <end position="382"/>
    </location>
</feature>
<evidence type="ECO:0000256" key="8">
    <source>
        <dbReference type="ARBA" id="ARBA00047669"/>
    </source>
</evidence>
<evidence type="ECO:0000256" key="13">
    <source>
        <dbReference type="SAM" id="Phobius"/>
    </source>
</evidence>
<evidence type="ECO:0000256" key="6">
    <source>
        <dbReference type="ARBA" id="ARBA00022837"/>
    </source>
</evidence>
<keyword evidence="5 12" id="KW-0378">Hydrolase</keyword>
<dbReference type="EMBL" id="JAABOA010000364">
    <property type="protein sequence ID" value="KAF9584648.1"/>
    <property type="molecule type" value="Genomic_DNA"/>
</dbReference>
<dbReference type="AlphaFoldDB" id="A0A9P6KH27"/>
<comment type="similarity">
    <text evidence="3 12">Belongs to the glycosyl hydrolase 47 family.</text>
</comment>
<feature type="transmembrane region" description="Helical" evidence="13">
    <location>
        <begin position="255"/>
        <end position="273"/>
    </location>
</feature>
<feature type="domain" description="3-beta hydroxysteroid dehydrogenase/isomerase" evidence="14">
    <location>
        <begin position="6"/>
        <end position="255"/>
    </location>
</feature>
<reference evidence="15" key="1">
    <citation type="journal article" date="2020" name="Fungal Divers.">
        <title>Resolving the Mortierellaceae phylogeny through synthesis of multi-gene phylogenetics and phylogenomics.</title>
        <authorList>
            <person name="Vandepol N."/>
            <person name="Liber J."/>
            <person name="Desiro A."/>
            <person name="Na H."/>
            <person name="Kennedy M."/>
            <person name="Barry K."/>
            <person name="Grigoriev I.V."/>
            <person name="Miller A.N."/>
            <person name="O'Donnell K."/>
            <person name="Stajich J.E."/>
            <person name="Bonito G."/>
        </authorList>
    </citation>
    <scope>NUCLEOTIDE SEQUENCE</scope>
    <source>
        <strain evidence="15">KOD1015</strain>
    </source>
</reference>
<keyword evidence="7 11" id="KW-1015">Disulfide bond</keyword>
<keyword evidence="12" id="KW-0326">Glycosidase</keyword>
<sequence length="965" mass="108091">MPEKVIVTGGNGFLGRWIVDQLIKRTDYSITILDIFIPADAKPTDRLKYITGDIMDLTAMCEAFRGHDICLHVASPPHHFPAETFKRINIEGTQNVIDACLSEGVTRLIYTSSASVLQDGLPLENVDERIPIPDTFIETYSETKAIAETMVLEANCEELMTCALRPSGIFGPGDTQATPGFMDVMKKGQHVLQIGDNSGLFDWTYVENVAYAHVLAAQKLAPGSKANGQAFFITNGAPIPFWNHPRALMAEINVVAPYMIIINFHVAIIIGFLSEMATWIKQMLGKEAKEGFTRVRVRYVSSNRYFSIDKARAILPTADGVVAPTAHLLLPIPHHQQQQPYHKEKITRFPVLSILVHYFRRKGVFMVLACMGVIAYLHYRFLLPQPLESPSLDYGPDMREGYLEKMSRLRRIAMDLSKIQEPPITDPGSVHDVGKDGYESSGKDLNALLEKEGLYSKWISDSWRFSDPLKRHQIQFQFDSMGDENTQVKKQKKDEQRQLAVKKMIQHAWAGYFENAAPRDELKPATGGARDTIHGWGSTLVESISTLSLAGLLDARDSAKQMLLDHIQEHQWKVVRAPTTQGRRYSKSLKSGQEEELDFFESTVKYLGGLLSIAESDPDRNSEVLGASTALAEKLVQTFKGPTPNIPDRDSTPKKRWTMVSLASIGTLQLEFRKLSQLTENKTFENLAQANADYFASLNLKIPGLFPVFFDPTTGPSSNYIASFGSLSGSFYETFIMTGDERFKQLYAMHKYLISYPRKKSGSKFVLGVYDTRSSTLVPKMDHASCSASGMLALGARIFGRTGDIRVAEALMETCYMNYQGSAFPGLGADEIAFLGTESSQGREYETTGSKSPGYIVIAPKYRLRPGDEKYQDYAWNIVQVGSEPGGDELEKKKKKTRAIERHCKTKYGYTSLANVMDSTEHRLDEMPSYFLGQTLKYLYLIFSPPDVGSLNDYLFTTEGHLFKY</sequence>
<dbReference type="Proteomes" id="UP000780801">
    <property type="component" value="Unassembled WGS sequence"/>
</dbReference>
<dbReference type="InterPro" id="IPR001382">
    <property type="entry name" value="Glyco_hydro_47"/>
</dbReference>
<dbReference type="InterPro" id="IPR036291">
    <property type="entry name" value="NAD(P)-bd_dom_sf"/>
</dbReference>
<dbReference type="EC" id="3.2.1.-" evidence="12"/>
<dbReference type="GO" id="GO:0006694">
    <property type="term" value="P:steroid biosynthetic process"/>
    <property type="evidence" value="ECO:0007669"/>
    <property type="project" value="InterPro"/>
</dbReference>
<dbReference type="GO" id="GO:0036503">
    <property type="term" value="P:ERAD pathway"/>
    <property type="evidence" value="ECO:0007669"/>
    <property type="project" value="UniProtKB-ARBA"/>
</dbReference>
<feature type="disulfide bond" evidence="11">
    <location>
        <begin position="786"/>
        <end position="815"/>
    </location>
</feature>
<dbReference type="PANTHER" id="PTHR11742">
    <property type="entry name" value="MANNOSYL-OLIGOSACCHARIDE ALPHA-1,2-MANNOSIDASE-RELATED"/>
    <property type="match status" value="1"/>
</dbReference>
<dbReference type="PANTHER" id="PTHR11742:SF55">
    <property type="entry name" value="ENDOPLASMIC RETICULUM MANNOSYL-OLIGOSACCHARIDE 1,2-ALPHA-MANNOSIDASE"/>
    <property type="match status" value="1"/>
</dbReference>
<organism evidence="15 16">
    <name type="scientific">Lunasporangiospora selenospora</name>
    <dbReference type="NCBI Taxonomy" id="979761"/>
    <lineage>
        <taxon>Eukaryota</taxon>
        <taxon>Fungi</taxon>
        <taxon>Fungi incertae sedis</taxon>
        <taxon>Mucoromycota</taxon>
        <taxon>Mortierellomycotina</taxon>
        <taxon>Mortierellomycetes</taxon>
        <taxon>Mortierellales</taxon>
        <taxon>Mortierellaceae</taxon>
        <taxon>Lunasporangiospora</taxon>
    </lineage>
</organism>
<evidence type="ECO:0000256" key="7">
    <source>
        <dbReference type="ARBA" id="ARBA00023157"/>
    </source>
</evidence>
<dbReference type="InterPro" id="IPR036026">
    <property type="entry name" value="Seven-hairpin_glycosidases"/>
</dbReference>
<evidence type="ECO:0000256" key="2">
    <source>
        <dbReference type="ARBA" id="ARBA00004922"/>
    </source>
</evidence>
<protein>
    <recommendedName>
        <fullName evidence="12">alpha-1,2-Mannosidase</fullName>
        <ecNumber evidence="12">3.2.1.-</ecNumber>
    </recommendedName>
</protein>
<dbReference type="Gene3D" id="1.50.10.10">
    <property type="match status" value="1"/>
</dbReference>
<dbReference type="Pfam" id="PF01073">
    <property type="entry name" value="3Beta_HSD"/>
    <property type="match status" value="1"/>
</dbReference>
<dbReference type="PRINTS" id="PR00747">
    <property type="entry name" value="GLYHDRLASE47"/>
</dbReference>
<dbReference type="Pfam" id="PF01532">
    <property type="entry name" value="Glyco_hydro_47"/>
    <property type="match status" value="1"/>
</dbReference>
<name>A0A9P6KH27_9FUNG</name>
<dbReference type="InterPro" id="IPR050749">
    <property type="entry name" value="Glycosyl_Hydrolase_47"/>
</dbReference>
<dbReference type="GO" id="GO:0016616">
    <property type="term" value="F:oxidoreductase activity, acting on the CH-OH group of donors, NAD or NADP as acceptor"/>
    <property type="evidence" value="ECO:0007669"/>
    <property type="project" value="InterPro"/>
</dbReference>
<dbReference type="InterPro" id="IPR002225">
    <property type="entry name" value="3Beta_OHSteriod_DH/Estase"/>
</dbReference>
<keyword evidence="13" id="KW-0812">Transmembrane</keyword>
<proteinExistence type="inferred from homology"/>
<evidence type="ECO:0000256" key="5">
    <source>
        <dbReference type="ARBA" id="ARBA00022801"/>
    </source>
</evidence>
<dbReference type="SUPFAM" id="SSF51735">
    <property type="entry name" value="NAD(P)-binding Rossmann-fold domains"/>
    <property type="match status" value="1"/>
</dbReference>
<comment type="caution">
    <text evidence="15">The sequence shown here is derived from an EMBL/GenBank/DDBJ whole genome shotgun (WGS) entry which is preliminary data.</text>
</comment>
<keyword evidence="13" id="KW-0472">Membrane</keyword>
<comment type="cofactor">
    <cofactor evidence="1 10">
        <name>Ca(2+)</name>
        <dbReference type="ChEBI" id="CHEBI:29108"/>
    </cofactor>
</comment>
<evidence type="ECO:0000256" key="12">
    <source>
        <dbReference type="RuleBase" id="RU361193"/>
    </source>
</evidence>
<dbReference type="GO" id="GO:0005975">
    <property type="term" value="P:carbohydrate metabolic process"/>
    <property type="evidence" value="ECO:0007669"/>
    <property type="project" value="InterPro"/>
</dbReference>
<dbReference type="Gene3D" id="3.40.50.720">
    <property type="entry name" value="NAD(P)-binding Rossmann-like Domain"/>
    <property type="match status" value="1"/>
</dbReference>
<feature type="binding site" evidence="10">
    <location>
        <position position="958"/>
    </location>
    <ligand>
        <name>Ca(2+)</name>
        <dbReference type="ChEBI" id="CHEBI:29108"/>
    </ligand>
</feature>